<feature type="signal peptide" evidence="1">
    <location>
        <begin position="1"/>
        <end position="28"/>
    </location>
</feature>
<evidence type="ECO:0000256" key="1">
    <source>
        <dbReference type="SAM" id="SignalP"/>
    </source>
</evidence>
<accession>A0A1U7JE51</accession>
<keyword evidence="1" id="KW-0732">Signal</keyword>
<comment type="caution">
    <text evidence="2">The sequence shown here is derived from an EMBL/GenBank/DDBJ whole genome shotgun (WGS) entry which is preliminary data.</text>
</comment>
<organism evidence="2 3">
    <name type="scientific">Pseudovibrio exalbescens</name>
    <dbReference type="NCBI Taxonomy" id="197461"/>
    <lineage>
        <taxon>Bacteria</taxon>
        <taxon>Pseudomonadati</taxon>
        <taxon>Pseudomonadota</taxon>
        <taxon>Alphaproteobacteria</taxon>
        <taxon>Hyphomicrobiales</taxon>
        <taxon>Stappiaceae</taxon>
        <taxon>Pseudovibrio</taxon>
    </lineage>
</organism>
<reference evidence="2 3" key="1">
    <citation type="submission" date="2016-03" db="EMBL/GenBank/DDBJ databases">
        <title>Genome sequence of Nesiotobacter sp. nov., a moderately halophilic alphaproteobacterium isolated from the Yellow Sea, China.</title>
        <authorList>
            <person name="Zhang G."/>
            <person name="Zhang R."/>
        </authorList>
    </citation>
    <scope>NUCLEOTIDE SEQUENCE [LARGE SCALE GENOMIC DNA]</scope>
    <source>
        <strain evidence="2 3">WB1-6</strain>
    </source>
</reference>
<keyword evidence="3" id="KW-1185">Reference proteome</keyword>
<dbReference type="RefSeq" id="WP_028482756.1">
    <property type="nucleotide sequence ID" value="NZ_LVVZ01000022.1"/>
</dbReference>
<gene>
    <name evidence="2" type="ORF">A3843_14555</name>
</gene>
<sequence length="674" mass="73435">MLKQFPLTATATFAGVLAFSVVATPALSQDSRAIIDKMMDAHKAAGFTTATYEEFTQDGTTVVLGDVNFEVPISFSIAEEKIAFDVTVSAPEMVLVKPAETDISFTFEEISIPEFTAAVDYNLPVDEDIKAPYPVSATTRMVNYTGFNVSYPKTSQFENATGTGPFADLAKLIHFGIKGSADRETLVQLDTRTKMSNGSEQITSQSGIDMLDRRDGRIARYEAAEQTGRDTFAAQEGKEGSSFEYSVGRVSMRDLNVMPLLAFMGIAESSEEPVEVSSSYSAKDIKGKATTPGEETTFSIGLVSMGRLTYAPGNLAEILDSIKEVETAEDKNGKSAPDMFGEIIANLGTYHLTNFQLQDLAVDNDEVKMRLSSFDIEEVAPEGFSTAAFSGLELGSGREDSSVAVDQFTITDVHYPNVLEGLAFAGENMDKPVQRMLEYMPEIGSITVNGITVLEDGDQMGSLEGMSLSLANYINSIPTQIALRTDTLKLNPEEMDANLRALLTGDEVTVNQNLDLQWDESTNTLSISDLRVEMSEGFNALVTLKFSGVTRNLIENPDNAEEALLSVMFDHALVRVEDAPLARKFLQKMAEEQQMDEEALADMMVGQMMTSIQPIAGTDFGKELKDKLTLFLLNPEKLEIEMAPQQPVPFTQLMAGAMMAPQTLPTVLGATIRN</sequence>
<dbReference type="STRING" id="197461.A3843_14555"/>
<dbReference type="Proteomes" id="UP000185783">
    <property type="component" value="Unassembled WGS sequence"/>
</dbReference>
<name>A0A1U7JE51_9HYPH</name>
<evidence type="ECO:0000313" key="3">
    <source>
        <dbReference type="Proteomes" id="UP000185783"/>
    </source>
</evidence>
<dbReference type="AlphaFoldDB" id="A0A1U7JE51"/>
<evidence type="ECO:0008006" key="4">
    <source>
        <dbReference type="Google" id="ProtNLM"/>
    </source>
</evidence>
<protein>
    <recommendedName>
        <fullName evidence="4">DUF945 domain-containing protein</fullName>
    </recommendedName>
</protein>
<dbReference type="EMBL" id="LVVZ01000022">
    <property type="protein sequence ID" value="OKL42968.1"/>
    <property type="molecule type" value="Genomic_DNA"/>
</dbReference>
<evidence type="ECO:0000313" key="2">
    <source>
        <dbReference type="EMBL" id="OKL42968.1"/>
    </source>
</evidence>
<feature type="chain" id="PRO_5010516376" description="DUF945 domain-containing protein" evidence="1">
    <location>
        <begin position="29"/>
        <end position="674"/>
    </location>
</feature>
<proteinExistence type="predicted"/>